<feature type="compositionally biased region" description="Acidic residues" evidence="4">
    <location>
        <begin position="396"/>
        <end position="411"/>
    </location>
</feature>
<accession>A0A8S5R158</accession>
<evidence type="ECO:0000256" key="3">
    <source>
        <dbReference type="ARBA" id="ARBA00023219"/>
    </source>
</evidence>
<dbReference type="EMBL" id="BK015795">
    <property type="protein sequence ID" value="DAE25198.1"/>
    <property type="molecule type" value="Genomic_DNA"/>
</dbReference>
<organism evidence="5">
    <name type="scientific">Siphoviridae sp. ctWWc42</name>
    <dbReference type="NCBI Taxonomy" id="2826361"/>
    <lineage>
        <taxon>Viruses</taxon>
        <taxon>Duplodnaviria</taxon>
        <taxon>Heunggongvirae</taxon>
        <taxon>Uroviricota</taxon>
        <taxon>Caudoviricetes</taxon>
    </lineage>
</organism>
<keyword evidence="2" id="KW-1162">Viral penetration into host cytoplasm</keyword>
<dbReference type="Pfam" id="PF04860">
    <property type="entry name" value="Phage_portal"/>
    <property type="match status" value="1"/>
</dbReference>
<feature type="region of interest" description="Disordered" evidence="4">
    <location>
        <begin position="376"/>
        <end position="411"/>
    </location>
</feature>
<keyword evidence="1" id="KW-1188">Viral release from host cell</keyword>
<keyword evidence="2" id="KW-1171">Viral genome ejection through host cell envelope</keyword>
<feature type="compositionally biased region" description="Polar residues" evidence="4">
    <location>
        <begin position="385"/>
        <end position="395"/>
    </location>
</feature>
<evidence type="ECO:0000256" key="4">
    <source>
        <dbReference type="SAM" id="MobiDB-lite"/>
    </source>
</evidence>
<evidence type="ECO:0000256" key="2">
    <source>
        <dbReference type="ARBA" id="ARBA00023009"/>
    </source>
</evidence>
<proteinExistence type="predicted"/>
<reference evidence="5" key="1">
    <citation type="journal article" date="2021" name="Proc. Natl. Acad. Sci. U.S.A.">
        <title>A Catalog of Tens of Thousands of Viruses from Human Metagenomes Reveals Hidden Associations with Chronic Diseases.</title>
        <authorList>
            <person name="Tisza M.J."/>
            <person name="Buck C.B."/>
        </authorList>
    </citation>
    <scope>NUCLEOTIDE SEQUENCE</scope>
    <source>
        <strain evidence="5">CtWWc42</strain>
    </source>
</reference>
<evidence type="ECO:0000313" key="5">
    <source>
        <dbReference type="EMBL" id="DAE25198.1"/>
    </source>
</evidence>
<protein>
    <submittedName>
        <fullName evidence="5">Portal protein</fullName>
    </submittedName>
</protein>
<evidence type="ECO:0000256" key="1">
    <source>
        <dbReference type="ARBA" id="ARBA00022950"/>
    </source>
</evidence>
<dbReference type="InterPro" id="IPR006944">
    <property type="entry name" value="Phage/GTA_portal"/>
</dbReference>
<keyword evidence="2" id="KW-1160">Virus entry into host cell</keyword>
<sequence>MKDSMTSRIKNAWSVFKGDKYVNPYQNYGTGYSRRPDRPLFVRGTNRSLMNAIFNRIAIDVASLRFNCVQLDKNKRYKDIVYNGLNECLTVEANQDQTGRQLIQDIVISLLDEGCVAVVPVETDIDPKSTDSYKILSMRTAKILEWYPRHVRVRLFNEAKNLKEDLTLPKCDVAIIENPLYSVINEDNSVFQQLVRKLNLLDVVDSQSCSGKMDLIVQLPYVVKTPMRQAQADKRRHQIEEQLTESKYGIAYIDGTEKVTQLNRSVENNLLKSIEYLTNLAYSQIGITAEILNGTADEKTMLNYNNRVVEPIASAITNEFIRKFLTKTARTQGKTVMAFRDPFKLVPLDNIAEIADKFTRNCIMTSNEIRQAVGMPPADDPQADQLVNNNISQPDGSEETIDYVTDANEDG</sequence>
<name>A0A8S5R158_9CAUD</name>
<keyword evidence="1" id="KW-0118">Viral capsid assembly</keyword>
<keyword evidence="3" id="KW-0231">Viral genome packaging</keyword>